<dbReference type="Gene3D" id="3.40.50.2000">
    <property type="entry name" value="Glycogen Phosphorylase B"/>
    <property type="match status" value="2"/>
</dbReference>
<comment type="caution">
    <text evidence="1">The sequence shown here is derived from an EMBL/GenBank/DDBJ whole genome shotgun (WGS) entry which is preliminary data.</text>
</comment>
<evidence type="ECO:0000313" key="1">
    <source>
        <dbReference type="EMBL" id="PHT78153.1"/>
    </source>
</evidence>
<evidence type="ECO:0000313" key="2">
    <source>
        <dbReference type="Proteomes" id="UP000222542"/>
    </source>
</evidence>
<reference evidence="1 2" key="1">
    <citation type="journal article" date="2014" name="Nat. Genet.">
        <title>Genome sequence of the hot pepper provides insights into the evolution of pungency in Capsicum species.</title>
        <authorList>
            <person name="Kim S."/>
            <person name="Park M."/>
            <person name="Yeom S.I."/>
            <person name="Kim Y.M."/>
            <person name="Lee J.M."/>
            <person name="Lee H.A."/>
            <person name="Seo E."/>
            <person name="Choi J."/>
            <person name="Cheong K."/>
            <person name="Kim K.T."/>
            <person name="Jung K."/>
            <person name="Lee G.W."/>
            <person name="Oh S.K."/>
            <person name="Bae C."/>
            <person name="Kim S.B."/>
            <person name="Lee H.Y."/>
            <person name="Kim S.Y."/>
            <person name="Kim M.S."/>
            <person name="Kang B.C."/>
            <person name="Jo Y.D."/>
            <person name="Yang H.B."/>
            <person name="Jeong H.J."/>
            <person name="Kang W.H."/>
            <person name="Kwon J.K."/>
            <person name="Shin C."/>
            <person name="Lim J.Y."/>
            <person name="Park J.H."/>
            <person name="Huh J.H."/>
            <person name="Kim J.S."/>
            <person name="Kim B.D."/>
            <person name="Cohen O."/>
            <person name="Paran I."/>
            <person name="Suh M.C."/>
            <person name="Lee S.B."/>
            <person name="Kim Y.K."/>
            <person name="Shin Y."/>
            <person name="Noh S.J."/>
            <person name="Park J."/>
            <person name="Seo Y.S."/>
            <person name="Kwon S.Y."/>
            <person name="Kim H.A."/>
            <person name="Park J.M."/>
            <person name="Kim H.J."/>
            <person name="Choi S.B."/>
            <person name="Bosland P.W."/>
            <person name="Reeves G."/>
            <person name="Jo S.H."/>
            <person name="Lee B.W."/>
            <person name="Cho H.T."/>
            <person name="Choi H.S."/>
            <person name="Lee M.S."/>
            <person name="Yu Y."/>
            <person name="Do Choi Y."/>
            <person name="Park B.S."/>
            <person name="van Deynze A."/>
            <person name="Ashrafi H."/>
            <person name="Hill T."/>
            <person name="Kim W.T."/>
            <person name="Pai H.S."/>
            <person name="Ahn H.K."/>
            <person name="Yeam I."/>
            <person name="Giovannoni J.J."/>
            <person name="Rose J.K."/>
            <person name="Sorensen I."/>
            <person name="Lee S.J."/>
            <person name="Kim R.W."/>
            <person name="Choi I.Y."/>
            <person name="Choi B.S."/>
            <person name="Lim J.S."/>
            <person name="Lee Y.H."/>
            <person name="Choi D."/>
        </authorList>
    </citation>
    <scope>NUCLEOTIDE SEQUENCE [LARGE SCALE GENOMIC DNA]</scope>
    <source>
        <strain evidence="2">cv. CM334</strain>
    </source>
</reference>
<dbReference type="Gramene" id="PHT78153">
    <property type="protein sequence ID" value="PHT78153"/>
    <property type="gene ID" value="T459_16205"/>
</dbReference>
<dbReference type="PANTHER" id="PTHR48045">
    <property type="entry name" value="UDP-GLYCOSYLTRANSFERASE 72B1"/>
    <property type="match status" value="1"/>
</dbReference>
<organism evidence="1 2">
    <name type="scientific">Capsicum annuum</name>
    <name type="common">Capsicum pepper</name>
    <dbReference type="NCBI Taxonomy" id="4072"/>
    <lineage>
        <taxon>Eukaryota</taxon>
        <taxon>Viridiplantae</taxon>
        <taxon>Streptophyta</taxon>
        <taxon>Embryophyta</taxon>
        <taxon>Tracheophyta</taxon>
        <taxon>Spermatophyta</taxon>
        <taxon>Magnoliopsida</taxon>
        <taxon>eudicotyledons</taxon>
        <taxon>Gunneridae</taxon>
        <taxon>Pentapetalae</taxon>
        <taxon>asterids</taxon>
        <taxon>lamiids</taxon>
        <taxon>Solanales</taxon>
        <taxon>Solanaceae</taxon>
        <taxon>Solanoideae</taxon>
        <taxon>Capsiceae</taxon>
        <taxon>Capsicum</taxon>
    </lineage>
</organism>
<proteinExistence type="predicted"/>
<dbReference type="Proteomes" id="UP000222542">
    <property type="component" value="Unassembled WGS sequence"/>
</dbReference>
<accession>A0A2G2Z818</accession>
<sequence>MSLSRLCSILLLRKSFTLCCILSGVICTCGFDLRLSSSRMLSTMFQTKSVNAKHNSQKRPPPEFPLALPRSSIVHHLSGSDRYLAHVWKVGLELGPDDLTRPVIANTIRKLMVEEEDQELRQIVLDMKQELEMSFRDDGSLHNSLKSLTEFMPLL</sequence>
<gene>
    <name evidence="1" type="ORF">T459_16205</name>
</gene>
<protein>
    <submittedName>
        <fullName evidence="1">Uncharacterized protein</fullName>
    </submittedName>
</protein>
<keyword evidence="2" id="KW-1185">Reference proteome</keyword>
<dbReference type="EMBL" id="AYRZ02000006">
    <property type="protein sequence ID" value="PHT78153.1"/>
    <property type="molecule type" value="Genomic_DNA"/>
</dbReference>
<dbReference type="AlphaFoldDB" id="A0A2G2Z818"/>
<dbReference type="PANTHER" id="PTHR48045:SF31">
    <property type="entry name" value="UDP-GLYCOSYLTRANSFERASE 76B1-LIKE"/>
    <property type="match status" value="1"/>
</dbReference>
<dbReference type="SUPFAM" id="SSF53756">
    <property type="entry name" value="UDP-Glycosyltransferase/glycogen phosphorylase"/>
    <property type="match status" value="1"/>
</dbReference>
<name>A0A2G2Z818_CAPAN</name>
<reference evidence="1 2" key="2">
    <citation type="journal article" date="2017" name="Genome Biol.">
        <title>New reference genome sequences of hot pepper reveal the massive evolution of plant disease-resistance genes by retroduplication.</title>
        <authorList>
            <person name="Kim S."/>
            <person name="Park J."/>
            <person name="Yeom S.I."/>
            <person name="Kim Y.M."/>
            <person name="Seo E."/>
            <person name="Kim K.T."/>
            <person name="Kim M.S."/>
            <person name="Lee J.M."/>
            <person name="Cheong K."/>
            <person name="Shin H.S."/>
            <person name="Kim S.B."/>
            <person name="Han K."/>
            <person name="Lee J."/>
            <person name="Park M."/>
            <person name="Lee H.A."/>
            <person name="Lee H.Y."/>
            <person name="Lee Y."/>
            <person name="Oh S."/>
            <person name="Lee J.H."/>
            <person name="Choi E."/>
            <person name="Choi E."/>
            <person name="Lee S.E."/>
            <person name="Jeon J."/>
            <person name="Kim H."/>
            <person name="Choi G."/>
            <person name="Song H."/>
            <person name="Lee J."/>
            <person name="Lee S.C."/>
            <person name="Kwon J.K."/>
            <person name="Lee H.Y."/>
            <person name="Koo N."/>
            <person name="Hong Y."/>
            <person name="Kim R.W."/>
            <person name="Kang W.H."/>
            <person name="Huh J.H."/>
            <person name="Kang B.C."/>
            <person name="Yang T.J."/>
            <person name="Lee Y.H."/>
            <person name="Bennetzen J.L."/>
            <person name="Choi D."/>
        </authorList>
    </citation>
    <scope>NUCLEOTIDE SEQUENCE [LARGE SCALE GENOMIC DNA]</scope>
    <source>
        <strain evidence="2">cv. CM334</strain>
    </source>
</reference>